<sequence>MHKSGRHRNKAEDEAARQDAPAPHRHPHQEVLDLQRQIGNRAVAEMFTPVQRASRQSSMSSLSSLSSMEAPEGMDLDMPAQQQDEYGAVVSGHGRFSEGHLATERRTKRGTFTVPQNMTVRMYAPNGAYLDNAVANRIETGQVPRADELELKQTDSAKVEPMPAGYPWTFTAGQEVVDYTVRPPDGLSIQGSPITVDAPTPLRVLVERAAADGHTQVHYACCSSGYSDNPQFAAMFTHRGYYVRFKEA</sequence>
<feature type="region of interest" description="Disordered" evidence="1">
    <location>
        <begin position="1"/>
        <end position="29"/>
    </location>
</feature>
<protein>
    <recommendedName>
        <fullName evidence="2">Putative adhesin Stv domain-containing protein</fullName>
    </recommendedName>
</protein>
<evidence type="ECO:0000313" key="4">
    <source>
        <dbReference type="Proteomes" id="UP000552097"/>
    </source>
</evidence>
<dbReference type="Pfam" id="PF21527">
    <property type="entry name" value="Stv"/>
    <property type="match status" value="1"/>
</dbReference>
<evidence type="ECO:0000313" key="3">
    <source>
        <dbReference type="EMBL" id="MBB5802821.1"/>
    </source>
</evidence>
<reference evidence="3 4" key="1">
    <citation type="submission" date="2020-08" db="EMBL/GenBank/DDBJ databases">
        <title>Sequencing the genomes of 1000 actinobacteria strains.</title>
        <authorList>
            <person name="Klenk H.-P."/>
        </authorList>
    </citation>
    <scope>NUCLEOTIDE SEQUENCE [LARGE SCALE GENOMIC DNA]</scope>
    <source>
        <strain evidence="3 4">DSM 45486</strain>
    </source>
</reference>
<organism evidence="3 4">
    <name type="scientific">Saccharothrix ecbatanensis</name>
    <dbReference type="NCBI Taxonomy" id="1105145"/>
    <lineage>
        <taxon>Bacteria</taxon>
        <taxon>Bacillati</taxon>
        <taxon>Actinomycetota</taxon>
        <taxon>Actinomycetes</taxon>
        <taxon>Pseudonocardiales</taxon>
        <taxon>Pseudonocardiaceae</taxon>
        <taxon>Saccharothrix</taxon>
    </lineage>
</organism>
<feature type="domain" description="Putative adhesin Stv" evidence="2">
    <location>
        <begin position="88"/>
        <end position="223"/>
    </location>
</feature>
<name>A0A7W9HIW6_9PSEU</name>
<dbReference type="Proteomes" id="UP000552097">
    <property type="component" value="Unassembled WGS sequence"/>
</dbReference>
<evidence type="ECO:0000256" key="1">
    <source>
        <dbReference type="SAM" id="MobiDB-lite"/>
    </source>
</evidence>
<feature type="compositionally biased region" description="Low complexity" evidence="1">
    <location>
        <begin position="57"/>
        <end position="68"/>
    </location>
</feature>
<dbReference type="InterPro" id="IPR049002">
    <property type="entry name" value="Stv"/>
</dbReference>
<dbReference type="EMBL" id="JACHMO010000001">
    <property type="protein sequence ID" value="MBB5802821.1"/>
    <property type="molecule type" value="Genomic_DNA"/>
</dbReference>
<dbReference type="RefSeq" id="WP_184919758.1">
    <property type="nucleotide sequence ID" value="NZ_JACHMO010000001.1"/>
</dbReference>
<proteinExistence type="predicted"/>
<evidence type="ECO:0000259" key="2">
    <source>
        <dbReference type="Pfam" id="PF21527"/>
    </source>
</evidence>
<dbReference type="AlphaFoldDB" id="A0A7W9HIW6"/>
<keyword evidence="4" id="KW-1185">Reference proteome</keyword>
<comment type="caution">
    <text evidence="3">The sequence shown here is derived from an EMBL/GenBank/DDBJ whole genome shotgun (WGS) entry which is preliminary data.</text>
</comment>
<feature type="region of interest" description="Disordered" evidence="1">
    <location>
        <begin position="50"/>
        <end position="73"/>
    </location>
</feature>
<gene>
    <name evidence="3" type="ORF">F4560_002589</name>
</gene>
<accession>A0A7W9HIW6</accession>